<sequence length="178" mass="20595">MEKSNAISRYRRVERITTLFRAIELLVVAIVVSRFSTALPLNLSVEYFRDISASLISPRFVFLVGNAIVLILFFKSGGFSAKDGEAIADFYDEYVEKCRGNEEKKVFDDCRVMPAKNMCRSSSEKLVVHGGKRRRELTRSKTEGCRSRRKAEEMSSEEFRRTVEAFIARQQRFLREED</sequence>
<name>A0A8X8XRX8_SALSN</name>
<keyword evidence="1" id="KW-0812">Transmembrane</keyword>
<comment type="caution">
    <text evidence="2">The sequence shown here is derived from an EMBL/GenBank/DDBJ whole genome shotgun (WGS) entry which is preliminary data.</text>
</comment>
<keyword evidence="3" id="KW-1185">Reference proteome</keyword>
<dbReference type="PANTHER" id="PTHR33640">
    <property type="entry name" value="TRANSMEMBRANE PROTEIN"/>
    <property type="match status" value="1"/>
</dbReference>
<accession>A0A8X8XRX8</accession>
<feature type="transmembrane region" description="Helical" evidence="1">
    <location>
        <begin position="18"/>
        <end position="36"/>
    </location>
</feature>
<dbReference type="PANTHER" id="PTHR33640:SF8">
    <property type="entry name" value="TRANSMEMBRANE PROTEIN"/>
    <property type="match status" value="1"/>
</dbReference>
<reference evidence="2" key="2">
    <citation type="submission" date="2020-08" db="EMBL/GenBank/DDBJ databases">
        <title>Plant Genome Project.</title>
        <authorList>
            <person name="Zhang R.-G."/>
        </authorList>
    </citation>
    <scope>NUCLEOTIDE SEQUENCE</scope>
    <source>
        <strain evidence="2">Huo1</strain>
        <tissue evidence="2">Leaf</tissue>
    </source>
</reference>
<dbReference type="AlphaFoldDB" id="A0A8X8XRX8"/>
<keyword evidence="1" id="KW-1133">Transmembrane helix</keyword>
<proteinExistence type="predicted"/>
<organism evidence="2">
    <name type="scientific">Salvia splendens</name>
    <name type="common">Scarlet sage</name>
    <dbReference type="NCBI Taxonomy" id="180675"/>
    <lineage>
        <taxon>Eukaryota</taxon>
        <taxon>Viridiplantae</taxon>
        <taxon>Streptophyta</taxon>
        <taxon>Embryophyta</taxon>
        <taxon>Tracheophyta</taxon>
        <taxon>Spermatophyta</taxon>
        <taxon>Magnoliopsida</taxon>
        <taxon>eudicotyledons</taxon>
        <taxon>Gunneridae</taxon>
        <taxon>Pentapetalae</taxon>
        <taxon>asterids</taxon>
        <taxon>lamiids</taxon>
        <taxon>Lamiales</taxon>
        <taxon>Lamiaceae</taxon>
        <taxon>Nepetoideae</taxon>
        <taxon>Mentheae</taxon>
        <taxon>Salviinae</taxon>
        <taxon>Salvia</taxon>
        <taxon>Salvia subgen. Calosphace</taxon>
        <taxon>core Calosphace</taxon>
    </lineage>
</organism>
<dbReference type="Proteomes" id="UP000298416">
    <property type="component" value="Unassembled WGS sequence"/>
</dbReference>
<feature type="transmembrane region" description="Helical" evidence="1">
    <location>
        <begin position="56"/>
        <end position="74"/>
    </location>
</feature>
<evidence type="ECO:0008006" key="4">
    <source>
        <dbReference type="Google" id="ProtNLM"/>
    </source>
</evidence>
<evidence type="ECO:0000313" key="2">
    <source>
        <dbReference type="EMBL" id="KAG6417549.1"/>
    </source>
</evidence>
<reference evidence="2" key="1">
    <citation type="submission" date="2018-01" db="EMBL/GenBank/DDBJ databases">
        <authorList>
            <person name="Mao J.F."/>
        </authorList>
    </citation>
    <scope>NUCLEOTIDE SEQUENCE</scope>
    <source>
        <strain evidence="2">Huo1</strain>
        <tissue evidence="2">Leaf</tissue>
    </source>
</reference>
<protein>
    <recommendedName>
        <fullName evidence="4">DUF4408 domain-containing protein</fullName>
    </recommendedName>
</protein>
<evidence type="ECO:0000313" key="3">
    <source>
        <dbReference type="Proteomes" id="UP000298416"/>
    </source>
</evidence>
<evidence type="ECO:0000256" key="1">
    <source>
        <dbReference type="SAM" id="Phobius"/>
    </source>
</evidence>
<keyword evidence="1" id="KW-0472">Membrane</keyword>
<dbReference type="EMBL" id="PNBA02000007">
    <property type="protein sequence ID" value="KAG6417549.1"/>
    <property type="molecule type" value="Genomic_DNA"/>
</dbReference>
<gene>
    <name evidence="2" type="ORF">SASPL_119732</name>
</gene>